<evidence type="ECO:0000313" key="2">
    <source>
        <dbReference type="EMBL" id="PIW66774.1"/>
    </source>
</evidence>
<dbReference type="PANTHER" id="PTHR34703:SF1">
    <property type="entry name" value="ANTIPORTER SUBUNIT MNHG2-RELATED"/>
    <property type="match status" value="1"/>
</dbReference>
<feature type="transmembrane region" description="Helical" evidence="1">
    <location>
        <begin position="40"/>
        <end position="58"/>
    </location>
</feature>
<gene>
    <name evidence="2" type="ORF">COW11_01625</name>
</gene>
<dbReference type="EMBL" id="PFGP01000030">
    <property type="protein sequence ID" value="PIW66774.1"/>
    <property type="molecule type" value="Genomic_DNA"/>
</dbReference>
<dbReference type="Proteomes" id="UP000231267">
    <property type="component" value="Unassembled WGS sequence"/>
</dbReference>
<dbReference type="NCBIfam" id="TIGR01300">
    <property type="entry name" value="CPA3_mnhG_phaG"/>
    <property type="match status" value="1"/>
</dbReference>
<dbReference type="GO" id="GO:0015385">
    <property type="term" value="F:sodium:proton antiporter activity"/>
    <property type="evidence" value="ECO:0007669"/>
    <property type="project" value="TreeGrafter"/>
</dbReference>
<reference evidence="2 3" key="1">
    <citation type="submission" date="2017-09" db="EMBL/GenBank/DDBJ databases">
        <title>Depth-based differentiation of microbial function through sediment-hosted aquifers and enrichment of novel symbionts in the deep terrestrial subsurface.</title>
        <authorList>
            <person name="Probst A.J."/>
            <person name="Ladd B."/>
            <person name="Jarett J.K."/>
            <person name="Geller-Mcgrath D.E."/>
            <person name="Sieber C.M."/>
            <person name="Emerson J.B."/>
            <person name="Anantharaman K."/>
            <person name="Thomas B.C."/>
            <person name="Malmstrom R."/>
            <person name="Stieglmeier M."/>
            <person name="Klingl A."/>
            <person name="Woyke T."/>
            <person name="Ryan C.M."/>
            <person name="Banfield J.F."/>
        </authorList>
    </citation>
    <scope>NUCLEOTIDE SEQUENCE [LARGE SCALE GENOMIC DNA]</scope>
    <source>
        <strain evidence="2">CG12_big_fil_rev_8_21_14_0_65_43_15</strain>
    </source>
</reference>
<sequence>MNNIIGYTFVVLGLMFDIIGCIGLIRLPDVYNRLQATTKCVTMGTCSILFGTLIIKGFTATGLKAFLCILFLLLTAPVAAHALSRGAHISGVKLWDKSVCDKYEEDK</sequence>
<keyword evidence="1" id="KW-1133">Transmembrane helix</keyword>
<organism evidence="2 3">
    <name type="scientific">Candidatus Taenaricola geysiri</name>
    <dbReference type="NCBI Taxonomy" id="1974752"/>
    <lineage>
        <taxon>Bacteria</taxon>
        <taxon>Pseudomonadati</taxon>
        <taxon>Candidatus Omnitrophota</taxon>
        <taxon>Candidatus Taenaricola</taxon>
    </lineage>
</organism>
<protein>
    <submittedName>
        <fullName evidence="2">Na+/H+ antiporter subunit G</fullName>
    </submittedName>
</protein>
<evidence type="ECO:0000313" key="3">
    <source>
        <dbReference type="Proteomes" id="UP000231267"/>
    </source>
</evidence>
<dbReference type="PANTHER" id="PTHR34703">
    <property type="entry name" value="ANTIPORTER SUBUNIT MNHG2-RELATED"/>
    <property type="match status" value="1"/>
</dbReference>
<accession>A0A2J0LIU8</accession>
<evidence type="ECO:0000256" key="1">
    <source>
        <dbReference type="SAM" id="Phobius"/>
    </source>
</evidence>
<dbReference type="Pfam" id="PF03334">
    <property type="entry name" value="PhaG_MnhG_YufB"/>
    <property type="match status" value="1"/>
</dbReference>
<proteinExistence type="predicted"/>
<dbReference type="InterPro" id="IPR005133">
    <property type="entry name" value="PhaG_MnhG_YufB"/>
</dbReference>
<dbReference type="NCBIfam" id="NF009314">
    <property type="entry name" value="PRK12674.1-2"/>
    <property type="match status" value="1"/>
</dbReference>
<keyword evidence="1" id="KW-0472">Membrane</keyword>
<name>A0A2J0LIU8_9BACT</name>
<dbReference type="AlphaFoldDB" id="A0A2J0LIU8"/>
<comment type="caution">
    <text evidence="2">The sequence shown here is derived from an EMBL/GenBank/DDBJ whole genome shotgun (WGS) entry which is preliminary data.</text>
</comment>
<feature type="transmembrane region" description="Helical" evidence="1">
    <location>
        <begin position="6"/>
        <end position="28"/>
    </location>
</feature>
<keyword evidence="1" id="KW-0812">Transmembrane</keyword>